<accession>A0A914I7T9</accession>
<sequence length="224" mass="24689">MSGPTPTTSMHSDLDLAPLAPKSIQHGRFTYTQARQCLSDPLIEEVTEQVHVTLGWQHAGHVETAVRRLMGEAVGHYRPKIDAVPIAIGAIKFREPIFILEDHNCVHVDVDVRMIVLKVNPGDGEDVPDGHLEITGTARKVYQDKLISGTAYGCLGLVCSPIIPGVKPGDVFRARFLGVQFLKNLCQIRAAPLTDFRYRGARTPSPCIVRREFSWKKNNSAAEG</sequence>
<proteinExistence type="predicted"/>
<protein>
    <submittedName>
        <fullName evidence="2">Uncharacterized protein</fullName>
    </submittedName>
</protein>
<organism evidence="1 2">
    <name type="scientific">Globodera rostochiensis</name>
    <name type="common">Golden nematode worm</name>
    <name type="synonym">Heterodera rostochiensis</name>
    <dbReference type="NCBI Taxonomy" id="31243"/>
    <lineage>
        <taxon>Eukaryota</taxon>
        <taxon>Metazoa</taxon>
        <taxon>Ecdysozoa</taxon>
        <taxon>Nematoda</taxon>
        <taxon>Chromadorea</taxon>
        <taxon>Rhabditida</taxon>
        <taxon>Tylenchina</taxon>
        <taxon>Tylenchomorpha</taxon>
        <taxon>Tylenchoidea</taxon>
        <taxon>Heteroderidae</taxon>
        <taxon>Heteroderinae</taxon>
        <taxon>Globodera</taxon>
    </lineage>
</organism>
<keyword evidence="1" id="KW-1185">Reference proteome</keyword>
<dbReference type="Proteomes" id="UP000887572">
    <property type="component" value="Unplaced"/>
</dbReference>
<evidence type="ECO:0000313" key="2">
    <source>
        <dbReference type="WBParaSite" id="Gr19_v10_g8295.t1"/>
    </source>
</evidence>
<reference evidence="2" key="1">
    <citation type="submission" date="2022-11" db="UniProtKB">
        <authorList>
            <consortium name="WormBaseParasite"/>
        </authorList>
    </citation>
    <scope>IDENTIFICATION</scope>
</reference>
<dbReference type="WBParaSite" id="Gr19_v10_g8295.t1">
    <property type="protein sequence ID" value="Gr19_v10_g8295.t1"/>
    <property type="gene ID" value="Gr19_v10_g8295"/>
</dbReference>
<evidence type="ECO:0000313" key="1">
    <source>
        <dbReference type="Proteomes" id="UP000887572"/>
    </source>
</evidence>
<dbReference type="AlphaFoldDB" id="A0A914I7T9"/>
<name>A0A914I7T9_GLORO</name>